<evidence type="ECO:0000313" key="2">
    <source>
        <dbReference type="EMBL" id="KAL0057929.1"/>
    </source>
</evidence>
<gene>
    <name evidence="2" type="ORF">AAF712_015416</name>
</gene>
<accession>A0ABR2ZAG4</accession>
<keyword evidence="1" id="KW-0812">Transmembrane</keyword>
<dbReference type="Proteomes" id="UP001437256">
    <property type="component" value="Unassembled WGS sequence"/>
</dbReference>
<feature type="non-terminal residue" evidence="2">
    <location>
        <position position="418"/>
    </location>
</feature>
<reference evidence="2 3" key="1">
    <citation type="submission" date="2024-05" db="EMBL/GenBank/DDBJ databases">
        <title>A draft genome resource for the thread blight pathogen Marasmius tenuissimus strain MS-2.</title>
        <authorList>
            <person name="Yulfo-Soto G.E."/>
            <person name="Baruah I.K."/>
            <person name="Amoako-Attah I."/>
            <person name="Bukari Y."/>
            <person name="Meinhardt L.W."/>
            <person name="Bailey B.A."/>
            <person name="Cohen S.P."/>
        </authorList>
    </citation>
    <scope>NUCLEOTIDE SEQUENCE [LARGE SCALE GENOMIC DNA]</scope>
    <source>
        <strain evidence="2 3">MS-2</strain>
    </source>
</reference>
<name>A0ABR2ZAG4_9AGAR</name>
<dbReference type="EMBL" id="JBBXMP010000407">
    <property type="protein sequence ID" value="KAL0057929.1"/>
    <property type="molecule type" value="Genomic_DNA"/>
</dbReference>
<evidence type="ECO:0008006" key="4">
    <source>
        <dbReference type="Google" id="ProtNLM"/>
    </source>
</evidence>
<proteinExistence type="predicted"/>
<organism evidence="2 3">
    <name type="scientific">Marasmius tenuissimus</name>
    <dbReference type="NCBI Taxonomy" id="585030"/>
    <lineage>
        <taxon>Eukaryota</taxon>
        <taxon>Fungi</taxon>
        <taxon>Dikarya</taxon>
        <taxon>Basidiomycota</taxon>
        <taxon>Agaricomycotina</taxon>
        <taxon>Agaricomycetes</taxon>
        <taxon>Agaricomycetidae</taxon>
        <taxon>Agaricales</taxon>
        <taxon>Marasmiineae</taxon>
        <taxon>Marasmiaceae</taxon>
        <taxon>Marasmius</taxon>
    </lineage>
</organism>
<protein>
    <recommendedName>
        <fullName evidence="4">Cytochrome P450</fullName>
    </recommendedName>
</protein>
<sequence>MAHALPLLLEIALTLFFLGVLDLLWSLNTLVASIVTVQVGIGLLAIFATTILPTISLVWNTRTPCAYKSPQAWLFYRFSDWFIPLSSRVFTLPFKWSSDSSSTFNQLFRGLTDWFESDTSHPSYVTRDINYTLVESAMDWMNKSFGASREISLHIYHCLAEYNHFQGSYLPRSLRKLSDFRRYQLLTRYHEWYWWDDETRKHMMELLLRAVMDPETSREDVTVALDRLGRVAVALTSGEGDGAEPGAGVVRVRTADEQPHTADADRMRFKNLGEELLLQVFVTLNQFGLSDRADSTQFLACYSILNRYWLRITQEWPNRLGYPAWHQPTTFLASLNDFISNSPERHRIARISKCVLLLDSIVRQPHMSFALSNETIVEFARMLDRRIFGWGIGPSLVNMGYGGGDSAVGSEVTPWRDL</sequence>
<keyword evidence="1" id="KW-0472">Membrane</keyword>
<keyword evidence="1" id="KW-1133">Transmembrane helix</keyword>
<comment type="caution">
    <text evidence="2">The sequence shown here is derived from an EMBL/GenBank/DDBJ whole genome shotgun (WGS) entry which is preliminary data.</text>
</comment>
<keyword evidence="3" id="KW-1185">Reference proteome</keyword>
<feature type="transmembrane region" description="Helical" evidence="1">
    <location>
        <begin position="7"/>
        <end position="27"/>
    </location>
</feature>
<feature type="transmembrane region" description="Helical" evidence="1">
    <location>
        <begin position="39"/>
        <end position="59"/>
    </location>
</feature>
<evidence type="ECO:0000256" key="1">
    <source>
        <dbReference type="SAM" id="Phobius"/>
    </source>
</evidence>
<evidence type="ECO:0000313" key="3">
    <source>
        <dbReference type="Proteomes" id="UP001437256"/>
    </source>
</evidence>